<dbReference type="SMART" id="SM00448">
    <property type="entry name" value="REC"/>
    <property type="match status" value="1"/>
</dbReference>
<dbReference type="RefSeq" id="WP_094061748.1">
    <property type="nucleotide sequence ID" value="NZ_CP022530.1"/>
</dbReference>
<reference evidence="4 5" key="1">
    <citation type="submission" date="2017-07" db="EMBL/GenBank/DDBJ databases">
        <title>Annotated genome sequence of Bacterioplanes sanyensis isolated from Red Sea.</title>
        <authorList>
            <person name="Rehman Z.U."/>
        </authorList>
    </citation>
    <scope>NUCLEOTIDE SEQUENCE [LARGE SCALE GENOMIC DNA]</scope>
    <source>
        <strain evidence="4 5">NV9</strain>
    </source>
</reference>
<dbReference type="InterPro" id="IPR011006">
    <property type="entry name" value="CheY-like_superfamily"/>
</dbReference>
<dbReference type="PANTHER" id="PTHR43156:SF2">
    <property type="entry name" value="STAGE II SPORULATION PROTEIN E"/>
    <property type="match status" value="1"/>
</dbReference>
<dbReference type="SUPFAM" id="SSF55874">
    <property type="entry name" value="ATPase domain of HSP90 chaperone/DNA topoisomerase II/histidine kinase"/>
    <property type="match status" value="1"/>
</dbReference>
<dbReference type="CDD" id="cd16936">
    <property type="entry name" value="HATPase_RsbW-like"/>
    <property type="match status" value="1"/>
</dbReference>
<dbReference type="KEGG" id="bsan:CHH28_18775"/>
<dbReference type="InterPro" id="IPR001789">
    <property type="entry name" value="Sig_transdc_resp-reg_receiver"/>
</dbReference>
<proteinExistence type="predicted"/>
<keyword evidence="2" id="KW-0597">Phosphoprotein</keyword>
<evidence type="ECO:0000313" key="5">
    <source>
        <dbReference type="Proteomes" id="UP000202440"/>
    </source>
</evidence>
<dbReference type="PANTHER" id="PTHR43156">
    <property type="entry name" value="STAGE II SPORULATION PROTEIN E-RELATED"/>
    <property type="match status" value="1"/>
</dbReference>
<dbReference type="Gene3D" id="3.30.565.10">
    <property type="entry name" value="Histidine kinase-like ATPase, C-terminal domain"/>
    <property type="match status" value="1"/>
</dbReference>
<dbReference type="InterPro" id="IPR003594">
    <property type="entry name" value="HATPase_dom"/>
</dbReference>
<evidence type="ECO:0000313" key="4">
    <source>
        <dbReference type="EMBL" id="ASP40586.1"/>
    </source>
</evidence>
<evidence type="ECO:0000256" key="2">
    <source>
        <dbReference type="PROSITE-ProRule" id="PRU00169"/>
    </source>
</evidence>
<gene>
    <name evidence="4" type="ORF">CHH28_18775</name>
</gene>
<evidence type="ECO:0000259" key="3">
    <source>
        <dbReference type="PROSITE" id="PS50110"/>
    </source>
</evidence>
<name>A0A222FPY5_9GAMM</name>
<keyword evidence="5" id="KW-1185">Reference proteome</keyword>
<dbReference type="PROSITE" id="PS50110">
    <property type="entry name" value="RESPONSE_REGULATORY"/>
    <property type="match status" value="1"/>
</dbReference>
<keyword evidence="1" id="KW-0378">Hydrolase</keyword>
<protein>
    <submittedName>
        <fullName evidence="4">Fused response regulator/phosphatase</fullName>
    </submittedName>
</protein>
<dbReference type="SMART" id="SM00331">
    <property type="entry name" value="PP2C_SIG"/>
    <property type="match status" value="1"/>
</dbReference>
<evidence type="ECO:0000256" key="1">
    <source>
        <dbReference type="ARBA" id="ARBA00022801"/>
    </source>
</evidence>
<feature type="modified residue" description="4-aspartylphosphate" evidence="2">
    <location>
        <position position="56"/>
    </location>
</feature>
<dbReference type="Gene3D" id="3.60.40.10">
    <property type="entry name" value="PPM-type phosphatase domain"/>
    <property type="match status" value="1"/>
</dbReference>
<dbReference type="InterPro" id="IPR036457">
    <property type="entry name" value="PPM-type-like_dom_sf"/>
</dbReference>
<dbReference type="Pfam" id="PF00072">
    <property type="entry name" value="Response_reg"/>
    <property type="match status" value="1"/>
</dbReference>
<dbReference type="Pfam" id="PF07228">
    <property type="entry name" value="SpoIIE"/>
    <property type="match status" value="1"/>
</dbReference>
<dbReference type="AlphaFoldDB" id="A0A222FPY5"/>
<organism evidence="4 5">
    <name type="scientific">Bacterioplanes sanyensis</name>
    <dbReference type="NCBI Taxonomy" id="1249553"/>
    <lineage>
        <taxon>Bacteria</taxon>
        <taxon>Pseudomonadati</taxon>
        <taxon>Pseudomonadota</taxon>
        <taxon>Gammaproteobacteria</taxon>
        <taxon>Oceanospirillales</taxon>
        <taxon>Oceanospirillaceae</taxon>
        <taxon>Bacterioplanes</taxon>
    </lineage>
</organism>
<dbReference type="GO" id="GO:0016791">
    <property type="term" value="F:phosphatase activity"/>
    <property type="evidence" value="ECO:0007669"/>
    <property type="project" value="TreeGrafter"/>
</dbReference>
<dbReference type="OrthoDB" id="9811749at2"/>
<dbReference type="InterPro" id="IPR036890">
    <property type="entry name" value="HATPase_C_sf"/>
</dbReference>
<dbReference type="GO" id="GO:0000160">
    <property type="term" value="P:phosphorelay signal transduction system"/>
    <property type="evidence" value="ECO:0007669"/>
    <property type="project" value="InterPro"/>
</dbReference>
<dbReference type="Gene3D" id="3.40.50.2300">
    <property type="match status" value="1"/>
</dbReference>
<sequence>MVKEGIRILIADDNSTDRMLLSRIVRNQGHQVIEAENGAEAVELFQQQRPEMVLMDVMMPLMNGKDAAKKIKALAGEELVPLIFLTSLTDAQSLADCLESGGDDFLSKPYNNVIIQAKIKSFSRMRDMQQILQQQRDTIATNNEHLLHEQHVAKAVFDNVAHAGCLSAPNIRYIVSPLSIFNGDVLLAARKPGGGMHVLLGDFTGHGLPAAIGAMPMAEIFYGMTSKGFALRDVLREINLKLKGILPVGFFCCAAVVDMNFDRGHAAIWMGGVPDCVLLRANGERIELKSSNLPLGVLSNEQFNDTLDDYVMEVGDRLLMWSDGILEARNADGKMFGEPRLKQVLDDSSSVDQVFDGIHRALDQFMGGSQRDDDTTLIELQMTDEQALEAYLPDLRSGPIAGPVDWHMTYRMESHTLRHFNPLPLLMHIMMEVPGLRVMGGELHTVMAELFSNAFEHGVLGLDSSLKSSPQGFMEYYRQREQKLQQLIEGYVEVRMRHDGDGHGGKLLIEFEDSGPGFDYKSLPIAEERTGSDDTQYCGRGIPLLSSICERLTYKGRGNQVEAEVHWPQATSRRE</sequence>
<accession>A0A222FPY5</accession>
<dbReference type="Pfam" id="PF13581">
    <property type="entry name" value="HATPase_c_2"/>
    <property type="match status" value="1"/>
</dbReference>
<dbReference type="InterPro" id="IPR001932">
    <property type="entry name" value="PPM-type_phosphatase-like_dom"/>
</dbReference>
<feature type="domain" description="Response regulatory" evidence="3">
    <location>
        <begin position="7"/>
        <end position="123"/>
    </location>
</feature>
<dbReference type="Proteomes" id="UP000202440">
    <property type="component" value="Chromosome"/>
</dbReference>
<dbReference type="InterPro" id="IPR052016">
    <property type="entry name" value="Bact_Sigma-Reg"/>
</dbReference>
<dbReference type="EMBL" id="CP022530">
    <property type="protein sequence ID" value="ASP40586.1"/>
    <property type="molecule type" value="Genomic_DNA"/>
</dbReference>
<dbReference type="SUPFAM" id="SSF52172">
    <property type="entry name" value="CheY-like"/>
    <property type="match status" value="1"/>
</dbReference>